<proteinExistence type="predicted"/>
<evidence type="ECO:0000313" key="2">
    <source>
        <dbReference type="Proteomes" id="UP001497516"/>
    </source>
</evidence>
<gene>
    <name evidence="1" type="ORF">LTRI10_LOCUS30514</name>
</gene>
<dbReference type="AlphaFoldDB" id="A0AAV2EUS6"/>
<dbReference type="Proteomes" id="UP001497516">
    <property type="component" value="Chromosome 5"/>
</dbReference>
<dbReference type="EMBL" id="OZ034818">
    <property type="protein sequence ID" value="CAL1389674.1"/>
    <property type="molecule type" value="Genomic_DNA"/>
</dbReference>
<evidence type="ECO:0000313" key="1">
    <source>
        <dbReference type="EMBL" id="CAL1389674.1"/>
    </source>
</evidence>
<protein>
    <submittedName>
        <fullName evidence="1">Uncharacterized protein</fullName>
    </submittedName>
</protein>
<sequence length="73" mass="8487">MAKLRLCVFRNALASSGDETTTFEVSPNLRCIIPGSYCRAKSRSRRWGREEERPAASWCRGGEWIWSEEEEEF</sequence>
<reference evidence="1 2" key="1">
    <citation type="submission" date="2024-04" db="EMBL/GenBank/DDBJ databases">
        <authorList>
            <person name="Fracassetti M."/>
        </authorList>
    </citation>
    <scope>NUCLEOTIDE SEQUENCE [LARGE SCALE GENOMIC DNA]</scope>
</reference>
<accession>A0AAV2EUS6</accession>
<organism evidence="1 2">
    <name type="scientific">Linum trigynum</name>
    <dbReference type="NCBI Taxonomy" id="586398"/>
    <lineage>
        <taxon>Eukaryota</taxon>
        <taxon>Viridiplantae</taxon>
        <taxon>Streptophyta</taxon>
        <taxon>Embryophyta</taxon>
        <taxon>Tracheophyta</taxon>
        <taxon>Spermatophyta</taxon>
        <taxon>Magnoliopsida</taxon>
        <taxon>eudicotyledons</taxon>
        <taxon>Gunneridae</taxon>
        <taxon>Pentapetalae</taxon>
        <taxon>rosids</taxon>
        <taxon>fabids</taxon>
        <taxon>Malpighiales</taxon>
        <taxon>Linaceae</taxon>
        <taxon>Linum</taxon>
    </lineage>
</organism>
<name>A0AAV2EUS6_9ROSI</name>
<keyword evidence="2" id="KW-1185">Reference proteome</keyword>